<dbReference type="EMBL" id="JBHTKL010000005">
    <property type="protein sequence ID" value="MFD1019928.1"/>
    <property type="molecule type" value="Genomic_DNA"/>
</dbReference>
<sequence>MTEGNPSSVSKRGELIAVCSAKGGVGRTTLTANLAVALFKKNIQVGVLDGDLQFGDISLALDLHPTFTIKDVIEELDQIDEHTLNSYLSRHDSGVKVLPPPERPEFAELVKVEDFMHISDTLVRMFDYLLVDTGVGLQDLTVEVAEKADQILLVTNLEMATLKNTKLMLETFRKIGLHEKVTIIVNRSNMESVIQAKDVSDILGVNELLYVPNDFQVTSQALNLGIPFVVNQTKAEVSKAIYKMAEQLTSRRTITTFKPAQPSILSKLFSKKRPKEGVDE</sequence>
<evidence type="ECO:0000313" key="3">
    <source>
        <dbReference type="EMBL" id="MFD1019928.1"/>
    </source>
</evidence>
<organism evidence="3 4">
    <name type="scientific">Thalassobacillus hwangdonensis</name>
    <dbReference type="NCBI Taxonomy" id="546108"/>
    <lineage>
        <taxon>Bacteria</taxon>
        <taxon>Bacillati</taxon>
        <taxon>Bacillota</taxon>
        <taxon>Bacilli</taxon>
        <taxon>Bacillales</taxon>
        <taxon>Bacillaceae</taxon>
        <taxon>Thalassobacillus</taxon>
    </lineage>
</organism>
<evidence type="ECO:0000256" key="2">
    <source>
        <dbReference type="ARBA" id="ARBA00022840"/>
    </source>
</evidence>
<dbReference type="RefSeq" id="WP_386060640.1">
    <property type="nucleotide sequence ID" value="NZ_JBHTKL010000005.1"/>
</dbReference>
<dbReference type="SUPFAM" id="SSF52540">
    <property type="entry name" value="P-loop containing nucleoside triphosphate hydrolases"/>
    <property type="match status" value="1"/>
</dbReference>
<dbReference type="InterPro" id="IPR050625">
    <property type="entry name" value="ParA/MinD_ATPase"/>
</dbReference>
<keyword evidence="4" id="KW-1185">Reference proteome</keyword>
<dbReference type="InterPro" id="IPR033756">
    <property type="entry name" value="YlxH/NBP35"/>
</dbReference>
<dbReference type="Pfam" id="PF10609">
    <property type="entry name" value="ParA"/>
    <property type="match status" value="1"/>
</dbReference>
<evidence type="ECO:0000256" key="1">
    <source>
        <dbReference type="ARBA" id="ARBA00022741"/>
    </source>
</evidence>
<protein>
    <submittedName>
        <fullName evidence="3">CpaE family protein</fullName>
    </submittedName>
</protein>
<evidence type="ECO:0000313" key="4">
    <source>
        <dbReference type="Proteomes" id="UP001596990"/>
    </source>
</evidence>
<accession>A0ABW3L5B5</accession>
<dbReference type="PANTHER" id="PTHR43384">
    <property type="entry name" value="SEPTUM SITE-DETERMINING PROTEIN MIND HOMOLOG, CHLOROPLASTIC-RELATED"/>
    <property type="match status" value="1"/>
</dbReference>
<comment type="caution">
    <text evidence="3">The sequence shown here is derived from an EMBL/GenBank/DDBJ whole genome shotgun (WGS) entry which is preliminary data.</text>
</comment>
<keyword evidence="2" id="KW-0067">ATP-binding</keyword>
<gene>
    <name evidence="3" type="ORF">ACFQ2J_12145</name>
</gene>
<dbReference type="PANTHER" id="PTHR43384:SF13">
    <property type="entry name" value="SLR0110 PROTEIN"/>
    <property type="match status" value="1"/>
</dbReference>
<proteinExistence type="predicted"/>
<dbReference type="Proteomes" id="UP001596990">
    <property type="component" value="Unassembled WGS sequence"/>
</dbReference>
<name>A0ABW3L5B5_9BACI</name>
<keyword evidence="1" id="KW-0547">Nucleotide-binding</keyword>
<reference evidence="4" key="1">
    <citation type="journal article" date="2019" name="Int. J. Syst. Evol. Microbiol.">
        <title>The Global Catalogue of Microorganisms (GCM) 10K type strain sequencing project: providing services to taxonomists for standard genome sequencing and annotation.</title>
        <authorList>
            <consortium name="The Broad Institute Genomics Platform"/>
            <consortium name="The Broad Institute Genome Sequencing Center for Infectious Disease"/>
            <person name="Wu L."/>
            <person name="Ma J."/>
        </authorList>
    </citation>
    <scope>NUCLEOTIDE SEQUENCE [LARGE SCALE GENOMIC DNA]</scope>
    <source>
        <strain evidence="4">CCUG 56607</strain>
    </source>
</reference>
<dbReference type="InterPro" id="IPR027417">
    <property type="entry name" value="P-loop_NTPase"/>
</dbReference>
<dbReference type="Gene3D" id="3.40.50.300">
    <property type="entry name" value="P-loop containing nucleotide triphosphate hydrolases"/>
    <property type="match status" value="1"/>
</dbReference>